<feature type="region of interest" description="Disordered" evidence="2">
    <location>
        <begin position="308"/>
        <end position="377"/>
    </location>
</feature>
<dbReference type="RefSeq" id="XP_033390659.1">
    <property type="nucleotide sequence ID" value="XM_033529522.1"/>
</dbReference>
<dbReference type="OrthoDB" id="3800277at2759"/>
<reference evidence="3" key="1">
    <citation type="journal article" date="2020" name="Stud. Mycol.">
        <title>101 Dothideomycetes genomes: a test case for predicting lifestyles and emergence of pathogens.</title>
        <authorList>
            <person name="Haridas S."/>
            <person name="Albert R."/>
            <person name="Binder M."/>
            <person name="Bloem J."/>
            <person name="Labutti K."/>
            <person name="Salamov A."/>
            <person name="Andreopoulos B."/>
            <person name="Baker S."/>
            <person name="Barry K."/>
            <person name="Bills G."/>
            <person name="Bluhm B."/>
            <person name="Cannon C."/>
            <person name="Castanera R."/>
            <person name="Culley D."/>
            <person name="Daum C."/>
            <person name="Ezra D."/>
            <person name="Gonzalez J."/>
            <person name="Henrissat B."/>
            <person name="Kuo A."/>
            <person name="Liang C."/>
            <person name="Lipzen A."/>
            <person name="Lutzoni F."/>
            <person name="Magnuson J."/>
            <person name="Mondo S."/>
            <person name="Nolan M."/>
            <person name="Ohm R."/>
            <person name="Pangilinan J."/>
            <person name="Park H.-J."/>
            <person name="Ramirez L."/>
            <person name="Alfaro M."/>
            <person name="Sun H."/>
            <person name="Tritt A."/>
            <person name="Yoshinaga Y."/>
            <person name="Zwiers L.-H."/>
            <person name="Turgeon B."/>
            <person name="Goodwin S."/>
            <person name="Spatafora J."/>
            <person name="Crous P."/>
            <person name="Grigoriev I."/>
        </authorList>
    </citation>
    <scope>NUCLEOTIDE SEQUENCE</scope>
    <source>
        <strain evidence="3">CBS 175.79</strain>
    </source>
</reference>
<dbReference type="Proteomes" id="UP000799778">
    <property type="component" value="Unassembled WGS sequence"/>
</dbReference>
<keyword evidence="1" id="KW-0175">Coiled coil</keyword>
<evidence type="ECO:0000256" key="2">
    <source>
        <dbReference type="SAM" id="MobiDB-lite"/>
    </source>
</evidence>
<evidence type="ECO:0000256" key="1">
    <source>
        <dbReference type="SAM" id="Coils"/>
    </source>
</evidence>
<dbReference type="GeneID" id="54286919"/>
<dbReference type="AlphaFoldDB" id="A0A6A5YCA0"/>
<protein>
    <submittedName>
        <fullName evidence="3">Uncharacterized protein</fullName>
    </submittedName>
</protein>
<accession>A0A6A5YCA0</accession>
<feature type="coiled-coil region" evidence="1">
    <location>
        <begin position="232"/>
        <end position="301"/>
    </location>
</feature>
<organism evidence="3 4">
    <name type="scientific">Aaosphaeria arxii CBS 175.79</name>
    <dbReference type="NCBI Taxonomy" id="1450172"/>
    <lineage>
        <taxon>Eukaryota</taxon>
        <taxon>Fungi</taxon>
        <taxon>Dikarya</taxon>
        <taxon>Ascomycota</taxon>
        <taxon>Pezizomycotina</taxon>
        <taxon>Dothideomycetes</taxon>
        <taxon>Pleosporomycetidae</taxon>
        <taxon>Pleosporales</taxon>
        <taxon>Pleosporales incertae sedis</taxon>
        <taxon>Aaosphaeria</taxon>
    </lineage>
</organism>
<dbReference type="EMBL" id="ML978066">
    <property type="protein sequence ID" value="KAF2022320.1"/>
    <property type="molecule type" value="Genomic_DNA"/>
</dbReference>
<name>A0A6A5YCA0_9PLEO</name>
<feature type="compositionally biased region" description="Basic and acidic residues" evidence="2">
    <location>
        <begin position="339"/>
        <end position="350"/>
    </location>
</feature>
<keyword evidence="4" id="KW-1185">Reference proteome</keyword>
<evidence type="ECO:0000313" key="3">
    <source>
        <dbReference type="EMBL" id="KAF2022320.1"/>
    </source>
</evidence>
<sequence length="377" mass="43574">MWTAPFVSIRHEATRLSKRHLNLFYETVDQLTSSSRVARYLDLKRNSVNLGALYTPNKDSIGGWAYMQDGSIYIQASGYVSHEVFENHMRRAQSYFEVSKRSGDSSRNPEARKQIIIQLIFPSSSQTLIHHRWAKDREEFFNKRFVKLDPTSHVLPGSPVSLRSMKPLVYRALETFRGTLIDGKLQPNVRLGNGLVGLYTGEPKIMIPYPAKTTMASRRLLVQQSKTARVALQNAREQELELREQNLHLSLENFRQTSKAARVALENARKQKRVALKNAREQQLELQEQNLHLRVENVRQKSMLEGQNETIGKQKRQRMGRNDNTKRRALPTVESLEELGYKMEEGHLDPPSDDTLDLYGSQTPRSLSRIRERHLNR</sequence>
<proteinExistence type="predicted"/>
<gene>
    <name evidence="3" type="ORF">BU24DRAFT_42863</name>
</gene>
<evidence type="ECO:0000313" key="4">
    <source>
        <dbReference type="Proteomes" id="UP000799778"/>
    </source>
</evidence>